<accession>A0A844TJ36</accession>
<dbReference type="Gene3D" id="1.10.357.10">
    <property type="entry name" value="Tetracycline Repressor, domain 2"/>
    <property type="match status" value="1"/>
</dbReference>
<dbReference type="Proteomes" id="UP000449969">
    <property type="component" value="Unassembled WGS sequence"/>
</dbReference>
<proteinExistence type="predicted"/>
<feature type="DNA-binding region" description="H-T-H motif" evidence="2">
    <location>
        <begin position="29"/>
        <end position="48"/>
    </location>
</feature>
<dbReference type="InterPro" id="IPR050109">
    <property type="entry name" value="HTH-type_TetR-like_transc_reg"/>
</dbReference>
<dbReference type="PRINTS" id="PR00455">
    <property type="entry name" value="HTHTETR"/>
</dbReference>
<evidence type="ECO:0000259" key="3">
    <source>
        <dbReference type="PROSITE" id="PS50977"/>
    </source>
</evidence>
<dbReference type="EMBL" id="WQNE01000027">
    <property type="protein sequence ID" value="MVT76729.1"/>
    <property type="molecule type" value="Genomic_DNA"/>
</dbReference>
<evidence type="ECO:0000256" key="2">
    <source>
        <dbReference type="PROSITE-ProRule" id="PRU00335"/>
    </source>
</evidence>
<sequence length="189" mass="20837">MARPLSEQKREAILAAAAELVAAVGTGASTANIAKAARVSEGTLFTYFATKDELLNQLFVDIETNLAETVFAAVSTNADSHDRVRRIWDCLVEWGIANPTWRKALRQLKVSDRISDESRKRCDALFGESREMIERSLAGHVDPKRAAFYIGTVLMGLADVTIEAIATNPKNREHLKRAGFDLFWKGTAA</sequence>
<reference evidence="4 5" key="1">
    <citation type="submission" date="2019-12" db="EMBL/GenBank/DDBJ databases">
        <title>Draft genome sequences Bradyrhizobium cajani AMBPC1010, Bradyrhizobium pachyrhizi AMBPC1040 and Bradyrhizobium yuanmingense ALSPC3051, three plant growth promoting strains isolated from nodules of Cajanus cajan L. in Dominican Republic.</title>
        <authorList>
            <person name="Flores-Felix J.D."/>
            <person name="Araujo J."/>
            <person name="Diaz-Alcantara C."/>
            <person name="Gonzalez-Andres F."/>
            <person name="Velazquez E."/>
        </authorList>
    </citation>
    <scope>NUCLEOTIDE SEQUENCE [LARGE SCALE GENOMIC DNA]</scope>
    <source>
        <strain evidence="4 5">1010</strain>
    </source>
</reference>
<comment type="caution">
    <text evidence="4">The sequence shown here is derived from an EMBL/GenBank/DDBJ whole genome shotgun (WGS) entry which is preliminary data.</text>
</comment>
<dbReference type="PROSITE" id="PS50977">
    <property type="entry name" value="HTH_TETR_2"/>
    <property type="match status" value="1"/>
</dbReference>
<protein>
    <submittedName>
        <fullName evidence="4">TetR family transcriptional regulator</fullName>
    </submittedName>
</protein>
<keyword evidence="1 2" id="KW-0238">DNA-binding</keyword>
<gene>
    <name evidence="4" type="ORF">GPL20_27425</name>
</gene>
<dbReference type="OrthoDB" id="63332at2"/>
<organism evidence="4 5">
    <name type="scientific">Bradyrhizobium cajani</name>
    <dbReference type="NCBI Taxonomy" id="1928661"/>
    <lineage>
        <taxon>Bacteria</taxon>
        <taxon>Pseudomonadati</taxon>
        <taxon>Pseudomonadota</taxon>
        <taxon>Alphaproteobacteria</taxon>
        <taxon>Hyphomicrobiales</taxon>
        <taxon>Nitrobacteraceae</taxon>
        <taxon>Bradyrhizobium</taxon>
    </lineage>
</organism>
<dbReference type="RefSeq" id="WP_157333511.1">
    <property type="nucleotide sequence ID" value="NZ_JANADL010000003.1"/>
</dbReference>
<evidence type="ECO:0000256" key="1">
    <source>
        <dbReference type="ARBA" id="ARBA00023125"/>
    </source>
</evidence>
<dbReference type="GO" id="GO:0003677">
    <property type="term" value="F:DNA binding"/>
    <property type="evidence" value="ECO:0007669"/>
    <property type="project" value="UniProtKB-UniRule"/>
</dbReference>
<dbReference type="Pfam" id="PF00440">
    <property type="entry name" value="TetR_N"/>
    <property type="match status" value="1"/>
</dbReference>
<feature type="domain" description="HTH tetR-type" evidence="3">
    <location>
        <begin position="7"/>
        <end position="66"/>
    </location>
</feature>
<dbReference type="SUPFAM" id="SSF46689">
    <property type="entry name" value="Homeodomain-like"/>
    <property type="match status" value="1"/>
</dbReference>
<evidence type="ECO:0000313" key="5">
    <source>
        <dbReference type="Proteomes" id="UP000449969"/>
    </source>
</evidence>
<dbReference type="AlphaFoldDB" id="A0A844TJ36"/>
<dbReference type="PANTHER" id="PTHR30055">
    <property type="entry name" value="HTH-TYPE TRANSCRIPTIONAL REGULATOR RUTR"/>
    <property type="match status" value="1"/>
</dbReference>
<dbReference type="InterPro" id="IPR001647">
    <property type="entry name" value="HTH_TetR"/>
</dbReference>
<dbReference type="PANTHER" id="PTHR30055:SF222">
    <property type="entry name" value="REGULATORY PROTEIN"/>
    <property type="match status" value="1"/>
</dbReference>
<evidence type="ECO:0000313" key="4">
    <source>
        <dbReference type="EMBL" id="MVT76729.1"/>
    </source>
</evidence>
<dbReference type="InterPro" id="IPR009057">
    <property type="entry name" value="Homeodomain-like_sf"/>
</dbReference>
<keyword evidence="5" id="KW-1185">Reference proteome</keyword>
<name>A0A844TJ36_9BRAD</name>